<evidence type="ECO:0000313" key="1">
    <source>
        <dbReference type="EMBL" id="QQQ41284.1"/>
    </source>
</evidence>
<dbReference type="Proteomes" id="UP000596095">
    <property type="component" value="Chromosome"/>
</dbReference>
<dbReference type="RefSeq" id="WP_201116945.1">
    <property type="nucleotide sequence ID" value="NZ_CP067993.1"/>
</dbReference>
<organism evidence="1 2">
    <name type="scientific">Stenotrophomonas maltophilia</name>
    <name type="common">Pseudomonas maltophilia</name>
    <name type="synonym">Xanthomonas maltophilia</name>
    <dbReference type="NCBI Taxonomy" id="40324"/>
    <lineage>
        <taxon>Bacteria</taxon>
        <taxon>Pseudomonadati</taxon>
        <taxon>Pseudomonadota</taxon>
        <taxon>Gammaproteobacteria</taxon>
        <taxon>Lysobacterales</taxon>
        <taxon>Lysobacteraceae</taxon>
        <taxon>Stenotrophomonas</taxon>
        <taxon>Stenotrophomonas maltophilia group</taxon>
    </lineage>
</organism>
<gene>
    <name evidence="1" type="ORF">JJL50_15165</name>
</gene>
<evidence type="ECO:0000313" key="2">
    <source>
        <dbReference type="Proteomes" id="UP000596095"/>
    </source>
</evidence>
<dbReference type="EMBL" id="CP067993">
    <property type="protein sequence ID" value="QQQ41284.1"/>
    <property type="molecule type" value="Genomic_DNA"/>
</dbReference>
<accession>A0ABD7C080</accession>
<proteinExistence type="predicted"/>
<dbReference type="AlphaFoldDB" id="A0ABD7C080"/>
<name>A0ABD7C080_STEMA</name>
<reference evidence="1 2" key="1">
    <citation type="submission" date="2021-01" db="EMBL/GenBank/DDBJ databases">
        <title>Genome Characterization of a novel Stenotrophomonas isolate with high keratinase activity.</title>
        <authorList>
            <person name="Cao Z.-J."/>
        </authorList>
    </citation>
    <scope>NUCLEOTIDE SEQUENCE [LARGE SCALE GENOMIC DNA]</scope>
    <source>
        <strain evidence="1 2">DHHJ</strain>
    </source>
</reference>
<protein>
    <submittedName>
        <fullName evidence="1">Uncharacterized protein</fullName>
    </submittedName>
</protein>
<sequence length="1051" mass="114315">MADYVPPKGYAAGLNFKGAYTPPPGYRVGLKFGSGEGPGGDQQYVSPEGLAPQGDVGAAFVAFAVRTLAPASISAPPVPAPRVWNLLQRVLPPGITAGAFGNAARVWNWHMQAWPAGIAPGAAGRPVVYNLNQEVIASGLNAFRGFGEHWVSLGLRRITAGLGDQSRWGTAQMAGGVRELDLAGRGVASAAYGRPTAWFRERQVFPAWFVATAYGRTLVDFNHSVDPIGIEAGAVGHALEVHRPRVLIDLQQLGIAGPLWGEHRIINFIQHVRPVGFAADEHDRFGRPEVALWVRYVQQLFEVTPGDGGVFGSFNWVDNRNKMPRPEGVNQARYGTPNVRNNARVLQSLPFQDYSAFGMTLVAPRVRVLQQVGAQQTEWGSPLGMIVHNDARLLGPAGWDSGTVAQPARVWSNLQWTERTGGGDMAAVGSAFVAFAVRHIEPFPWPEPPRPGYASIDNWQRYVAAWGIPNLGMGVPTLEEHFSILAPAAIRVPGNQVGDGGRVWNLTPELRTHGNVTTLWGAGSVFNQFEVYPLQGFRSTVFGMAIVRDRRLMITPQSAHTLQFGPRLEVRNVLPDPPAPRTLGVSGWVDSYIGTHTVTFNTIYPPGEQHVRFGQARAIYMGVMPLSIAPPYDPDAGGQFGLPFLPGARYIVPTDERNGKPWTEWGRAALWPHYIWAPRGYPYTSGDEYDRGHIMDHFVHGPDRQERPVFGNTRVTNQYRWLTHRHGSLDNYGVFTSYGTPWVSLSPIHVRPVGARFGKYGVPRLNDANEVASRGFVMSSLGEPSLRIVVPPGPQTVRPTGVPAPGFGLARVEFFHRRVAPSGFVALVPTGAKPGGGPSWPQLWTWVSHQYPPFPMIGFDAARVGTHWISFRVREIGTEGMDQAIVADYTLGQFKHRMRVQRKARVNAATAQAGPLFGLPVIEQALRFVWPRPISPGRVDRPVVHGQWVIDPAGWDSARIGNVDRWEAGKIKGHGDDLASMGRVVLRRGLRPSGWAGMAGVPRLARPVVAPGLAPGACGTPAAIARWCGNKAVAAHGTALDEFGSPTVSAG</sequence>